<sequence length="125" mass="13318">MATLLLGIPALILTTRPSPPARTAAQSPAASNYPRSALPGYEVLEHQPGLGAGRVGMRIAILTPDADQAGVRDLLRALLGEQTGFVYVYEDADALERDEWMARIVRTAAGEGAEAEFTGWPEGRS</sequence>
<reference evidence="1 2" key="1">
    <citation type="submission" date="2017-05" db="EMBL/GenBank/DDBJ databases">
        <title>The complete genome sequence of Deinococcus ficus isolated from the rhizosphere of the Ficus religiosa L. in Taiwan.</title>
        <authorList>
            <person name="Wu K.-M."/>
            <person name="Liao T.-L."/>
            <person name="Liu Y.-M."/>
            <person name="Young C.-C."/>
            <person name="Tsai S.-F."/>
        </authorList>
    </citation>
    <scope>NUCLEOTIDE SEQUENCE [LARGE SCALE GENOMIC DNA]</scope>
    <source>
        <strain evidence="1 2">CC-FR2-10</strain>
        <plasmid evidence="2">pdfi3</plasmid>
    </source>
</reference>
<organism evidence="1 2">
    <name type="scientific">Deinococcus ficus</name>
    <dbReference type="NCBI Taxonomy" id="317577"/>
    <lineage>
        <taxon>Bacteria</taxon>
        <taxon>Thermotogati</taxon>
        <taxon>Deinococcota</taxon>
        <taxon>Deinococci</taxon>
        <taxon>Deinococcales</taxon>
        <taxon>Deinococcaceae</taxon>
        <taxon>Deinococcus</taxon>
    </lineage>
</organism>
<protein>
    <submittedName>
        <fullName evidence="1">Uncharacterized protein</fullName>
    </submittedName>
</protein>
<keyword evidence="1" id="KW-0614">Plasmid</keyword>
<evidence type="ECO:0000313" key="1">
    <source>
        <dbReference type="EMBL" id="ASN83387.1"/>
    </source>
</evidence>
<dbReference type="EMBL" id="CP021084">
    <property type="protein sequence ID" value="ASN83387.1"/>
    <property type="molecule type" value="Genomic_DNA"/>
</dbReference>
<accession>A0A221T385</accession>
<proteinExistence type="predicted"/>
<evidence type="ECO:0000313" key="2">
    <source>
        <dbReference type="Proteomes" id="UP000259030"/>
    </source>
</evidence>
<dbReference type="Proteomes" id="UP000259030">
    <property type="component" value="Plasmid pDFI3"/>
</dbReference>
<name>A0A221T385_9DEIO</name>
<keyword evidence="2" id="KW-1185">Reference proteome</keyword>
<dbReference type="KEGG" id="dfc:DFI_19510"/>
<dbReference type="RefSeq" id="WP_027462822.1">
    <property type="nucleotide sequence ID" value="NZ_CP021084.1"/>
</dbReference>
<geneLocation type="plasmid" evidence="2">
    <name>pdfi3</name>
</geneLocation>
<gene>
    <name evidence="1" type="ORF">DFI_19510</name>
</gene>
<dbReference type="AlphaFoldDB" id="A0A221T385"/>